<evidence type="ECO:0000313" key="9">
    <source>
        <dbReference type="Proteomes" id="UP000595857"/>
    </source>
</evidence>
<keyword evidence="9" id="KW-1185">Reference proteome</keyword>
<dbReference type="InterPro" id="IPR002549">
    <property type="entry name" value="AI-2E-like"/>
</dbReference>
<comment type="subcellular location">
    <subcellularLocation>
        <location evidence="1">Membrane</location>
        <topology evidence="1">Multi-pass membrane protein</topology>
    </subcellularLocation>
</comment>
<evidence type="ECO:0000256" key="3">
    <source>
        <dbReference type="ARBA" id="ARBA00022692"/>
    </source>
</evidence>
<evidence type="ECO:0000256" key="1">
    <source>
        <dbReference type="ARBA" id="ARBA00004141"/>
    </source>
</evidence>
<dbReference type="PANTHER" id="PTHR21716:SF16">
    <property type="entry name" value="BLL1467 PROTEIN"/>
    <property type="match status" value="1"/>
</dbReference>
<feature type="transmembrane region" description="Helical" evidence="7">
    <location>
        <begin position="21"/>
        <end position="42"/>
    </location>
</feature>
<evidence type="ECO:0000256" key="7">
    <source>
        <dbReference type="SAM" id="Phobius"/>
    </source>
</evidence>
<evidence type="ECO:0000256" key="6">
    <source>
        <dbReference type="SAM" id="MobiDB-lite"/>
    </source>
</evidence>
<feature type="compositionally biased region" description="Basic and acidic residues" evidence="6">
    <location>
        <begin position="385"/>
        <end position="406"/>
    </location>
</feature>
<dbReference type="RefSeq" id="WP_201635168.1">
    <property type="nucleotide sequence ID" value="NZ_CP068046.1"/>
</dbReference>
<keyword evidence="4 7" id="KW-1133">Transmembrane helix</keyword>
<feature type="transmembrane region" description="Helical" evidence="7">
    <location>
        <begin position="48"/>
        <end position="66"/>
    </location>
</feature>
<evidence type="ECO:0000313" key="8">
    <source>
        <dbReference type="EMBL" id="QQR40120.1"/>
    </source>
</evidence>
<keyword evidence="3 7" id="KW-0812">Transmembrane</keyword>
<organism evidence="8 9">
    <name type="scientific">Devosia rhizoryzae</name>
    <dbReference type="NCBI Taxonomy" id="2774137"/>
    <lineage>
        <taxon>Bacteria</taxon>
        <taxon>Pseudomonadati</taxon>
        <taxon>Pseudomonadota</taxon>
        <taxon>Alphaproteobacteria</taxon>
        <taxon>Hyphomicrobiales</taxon>
        <taxon>Devosiaceae</taxon>
        <taxon>Devosia</taxon>
    </lineage>
</organism>
<name>A0ABX7CBY5_9HYPH</name>
<dbReference type="Proteomes" id="UP000595857">
    <property type="component" value="Chromosome"/>
</dbReference>
<feature type="transmembrane region" description="Helical" evidence="7">
    <location>
        <begin position="219"/>
        <end position="241"/>
    </location>
</feature>
<accession>A0ABX7CBY5</accession>
<gene>
    <name evidence="8" type="ORF">JI748_03660</name>
</gene>
<feature type="transmembrane region" description="Helical" evidence="7">
    <location>
        <begin position="78"/>
        <end position="100"/>
    </location>
</feature>
<proteinExistence type="inferred from homology"/>
<evidence type="ECO:0000256" key="5">
    <source>
        <dbReference type="ARBA" id="ARBA00023136"/>
    </source>
</evidence>
<evidence type="ECO:0000256" key="4">
    <source>
        <dbReference type="ARBA" id="ARBA00022989"/>
    </source>
</evidence>
<keyword evidence="5 7" id="KW-0472">Membrane</keyword>
<dbReference type="EMBL" id="CP068046">
    <property type="protein sequence ID" value="QQR40120.1"/>
    <property type="molecule type" value="Genomic_DNA"/>
</dbReference>
<feature type="transmembrane region" description="Helical" evidence="7">
    <location>
        <begin position="162"/>
        <end position="182"/>
    </location>
</feature>
<dbReference type="PANTHER" id="PTHR21716">
    <property type="entry name" value="TRANSMEMBRANE PROTEIN"/>
    <property type="match status" value="1"/>
</dbReference>
<dbReference type="Pfam" id="PF01594">
    <property type="entry name" value="AI-2E_transport"/>
    <property type="match status" value="1"/>
</dbReference>
<feature type="region of interest" description="Disordered" evidence="6">
    <location>
        <begin position="384"/>
        <end position="421"/>
    </location>
</feature>
<comment type="similarity">
    <text evidence="2">Belongs to the autoinducer-2 exporter (AI-2E) (TC 2.A.86) family.</text>
</comment>
<protein>
    <submittedName>
        <fullName evidence="8">AI-2E family transporter</fullName>
    </submittedName>
</protein>
<feature type="transmembrane region" description="Helical" evidence="7">
    <location>
        <begin position="247"/>
        <end position="274"/>
    </location>
</feature>
<sequence length="421" mass="45671">MPMPVPKAVSADMSQSQFERILGNAARLALIGIGFVVLLVSLQAGQVFLAPVMLAVVVGLMFGPVADRLEGWGVPPALSAGVVVLLLLSVIAGFAVIFAVPLSDWIARAPVIWEKLQQQIANLKEPLESLSSFQEQFSSVLGSDSAVSVTVEDGSAMTGMAMLAPAILAQVAIFLASLYFFVATRDHIRVSILSMCVTRRMRWRTAHIFREVEHKVSRFLLSVTMINLCVGTAVTLAMWAIGMPSPLLWGAMAAVLNYIPYVGQAVMITVLLMVGLGTETELFRILLPVICYASINFVEGQIFTPQFIGKTLTLNPFVIFLSITFWIWAWGPVGGLVAVPMLLIAQSVIAHVLPGKPVKPKRPVYRTRQMSDRDELLANAAQAVREQRLEEEAEPDKGQKRKEERLSPPAGTAPDGVDPAG</sequence>
<reference evidence="8 9" key="1">
    <citation type="submission" date="2021-01" db="EMBL/GenBank/DDBJ databases">
        <title>Genome seq and assembly of Devosia sp. LEGU1.</title>
        <authorList>
            <person name="Chhetri G."/>
        </authorList>
    </citation>
    <scope>NUCLEOTIDE SEQUENCE [LARGE SCALE GENOMIC DNA]</scope>
    <source>
        <strain evidence="8 9">LEGU1</strain>
    </source>
</reference>
<feature type="transmembrane region" description="Helical" evidence="7">
    <location>
        <begin position="312"/>
        <end position="329"/>
    </location>
</feature>
<evidence type="ECO:0000256" key="2">
    <source>
        <dbReference type="ARBA" id="ARBA00009773"/>
    </source>
</evidence>